<evidence type="ECO:0000256" key="6">
    <source>
        <dbReference type="ARBA" id="ARBA00022777"/>
    </source>
</evidence>
<sequence>MYMAKFQDLDHLKIPFEVIRLATNNFAEDIGNGGYGKAYKGQLPHPNSSGEPSTTIAVKRLDKTHGQGQPEFSTEINMLARYKHSNLVSLVGFSEDGDEKILVYRYEINGSLDKHLASTDLTWEQRLRICIGAACGLEYLHAGVGPGHRVLHRDIKSANILLDENWKAKISDFGFSKIGLTNQPITFLFTRPCGTLGYVDPQYHKTGILTKESDVYSFGVVLFEVLCGKPAYEIYKYDGEECLLNNLVKRRYEEGKIDEIIMPSIREQKNMYSLQKFSDIAYQCLNESRNQRPSMNHIVKELQSIECQVGSPTGLWGSRTGGTPWSLLLDNNMKLRKIRIDHKDCIFSIAFTVEEYSSGTLITSPHGGTGILSGREPSEISFDADEEIIEILGSINHFPVISSLCIVTNKRRHGPFGPETGNSFSVSWDVGTFAGFYGRAGAFLDGLGFYSNKQESAKSAYSKYRAKDSLIWCIYRLW</sequence>
<evidence type="ECO:0000259" key="11">
    <source>
        <dbReference type="PROSITE" id="PS51752"/>
    </source>
</evidence>
<evidence type="ECO:0000256" key="4">
    <source>
        <dbReference type="ARBA" id="ARBA00022734"/>
    </source>
</evidence>
<dbReference type="Pfam" id="PF01419">
    <property type="entry name" value="Jacalin"/>
    <property type="match status" value="1"/>
</dbReference>
<dbReference type="AlphaFoldDB" id="A0A251SL65"/>
<dbReference type="InterPro" id="IPR000719">
    <property type="entry name" value="Prot_kinase_dom"/>
</dbReference>
<dbReference type="GO" id="GO:0030246">
    <property type="term" value="F:carbohydrate binding"/>
    <property type="evidence" value="ECO:0007669"/>
    <property type="project" value="UniProtKB-KW"/>
</dbReference>
<reference evidence="13" key="2">
    <citation type="submission" date="2017-02" db="EMBL/GenBank/DDBJ databases">
        <title>Sunflower complete genome.</title>
        <authorList>
            <person name="Langlade N."/>
            <person name="Munos S."/>
        </authorList>
    </citation>
    <scope>NUCLEOTIDE SEQUENCE [LARGE SCALE GENOMIC DNA]</scope>
    <source>
        <tissue evidence="13">Leaves</tissue>
    </source>
</reference>
<keyword evidence="14" id="KW-1185">Reference proteome</keyword>
<evidence type="ECO:0000256" key="5">
    <source>
        <dbReference type="ARBA" id="ARBA00022741"/>
    </source>
</evidence>
<dbReference type="InParanoid" id="A0A251SL65"/>
<dbReference type="InterPro" id="IPR036404">
    <property type="entry name" value="Jacalin-like_lectin_dom_sf"/>
</dbReference>
<dbReference type="GO" id="GO:0005886">
    <property type="term" value="C:plasma membrane"/>
    <property type="evidence" value="ECO:0000318"/>
    <property type="project" value="GO_Central"/>
</dbReference>
<reference evidence="12 14" key="1">
    <citation type="journal article" date="2017" name="Nature">
        <title>The sunflower genome provides insights into oil metabolism, flowering and Asterid evolution.</title>
        <authorList>
            <person name="Badouin H."/>
            <person name="Gouzy J."/>
            <person name="Grassa C.J."/>
            <person name="Murat F."/>
            <person name="Staton S.E."/>
            <person name="Cottret L."/>
            <person name="Lelandais-Briere C."/>
            <person name="Owens G.L."/>
            <person name="Carrere S."/>
            <person name="Mayjonade B."/>
            <person name="Legrand L."/>
            <person name="Gill N."/>
            <person name="Kane N.C."/>
            <person name="Bowers J.E."/>
            <person name="Hubner S."/>
            <person name="Bellec A."/>
            <person name="Berard A."/>
            <person name="Berges H."/>
            <person name="Blanchet N."/>
            <person name="Boniface M.C."/>
            <person name="Brunel D."/>
            <person name="Catrice O."/>
            <person name="Chaidir N."/>
            <person name="Claudel C."/>
            <person name="Donnadieu C."/>
            <person name="Faraut T."/>
            <person name="Fievet G."/>
            <person name="Helmstetter N."/>
            <person name="King M."/>
            <person name="Knapp S.J."/>
            <person name="Lai Z."/>
            <person name="Le Paslier M.C."/>
            <person name="Lippi Y."/>
            <person name="Lorenzon L."/>
            <person name="Mandel J.R."/>
            <person name="Marage G."/>
            <person name="Marchand G."/>
            <person name="Marquand E."/>
            <person name="Bret-Mestries E."/>
            <person name="Morien E."/>
            <person name="Nambeesan S."/>
            <person name="Nguyen T."/>
            <person name="Pegot-Espagnet P."/>
            <person name="Pouilly N."/>
            <person name="Raftis F."/>
            <person name="Sallet E."/>
            <person name="Schiex T."/>
            <person name="Thomas J."/>
            <person name="Vandecasteele C."/>
            <person name="Vares D."/>
            <person name="Vear F."/>
            <person name="Vautrin S."/>
            <person name="Crespi M."/>
            <person name="Mangin B."/>
            <person name="Burke J.M."/>
            <person name="Salse J."/>
            <person name="Munos S."/>
            <person name="Vincourt P."/>
            <person name="Rieseberg L.H."/>
            <person name="Langlade N.B."/>
        </authorList>
    </citation>
    <scope>NUCLEOTIDE SEQUENCE [LARGE SCALE GENOMIC DNA]</scope>
    <source>
        <strain evidence="14">cv. SF193</strain>
        <tissue evidence="12">Leaves</tissue>
    </source>
</reference>
<evidence type="ECO:0000256" key="3">
    <source>
        <dbReference type="ARBA" id="ARBA00022679"/>
    </source>
</evidence>
<evidence type="ECO:0000256" key="9">
    <source>
        <dbReference type="RuleBase" id="RU000304"/>
    </source>
</evidence>
<evidence type="ECO:0000313" key="12">
    <source>
        <dbReference type="EMBL" id="KAF5770890.1"/>
    </source>
</evidence>
<dbReference type="PROSITE" id="PS50011">
    <property type="entry name" value="PROTEIN_KINASE_DOM"/>
    <property type="match status" value="1"/>
</dbReference>
<proteinExistence type="inferred from homology"/>
<dbReference type="InterPro" id="IPR017441">
    <property type="entry name" value="Protein_kinase_ATP_BS"/>
</dbReference>
<evidence type="ECO:0000256" key="7">
    <source>
        <dbReference type="ARBA" id="ARBA00022840"/>
    </source>
</evidence>
<dbReference type="PANTHER" id="PTHR27003">
    <property type="entry name" value="OS07G0166700 PROTEIN"/>
    <property type="match status" value="1"/>
</dbReference>
<dbReference type="GO" id="GO:0005524">
    <property type="term" value="F:ATP binding"/>
    <property type="evidence" value="ECO:0007669"/>
    <property type="project" value="UniProtKB-UniRule"/>
</dbReference>
<dbReference type="Proteomes" id="UP000215914">
    <property type="component" value="Chromosome 14"/>
</dbReference>
<dbReference type="Gene3D" id="2.100.10.30">
    <property type="entry name" value="Jacalin-like lectin domain"/>
    <property type="match status" value="1"/>
</dbReference>
<dbReference type="InterPro" id="IPR033734">
    <property type="entry name" value="Jacalin-like_lectin_dom_plant"/>
</dbReference>
<evidence type="ECO:0000259" key="10">
    <source>
        <dbReference type="PROSITE" id="PS50011"/>
    </source>
</evidence>
<dbReference type="EMBL" id="MNCJ02000329">
    <property type="protein sequence ID" value="KAF5770890.1"/>
    <property type="molecule type" value="Genomic_DNA"/>
</dbReference>
<feature type="binding site" evidence="8">
    <location>
        <position position="59"/>
    </location>
    <ligand>
        <name>ATP</name>
        <dbReference type="ChEBI" id="CHEBI:30616"/>
    </ligand>
</feature>
<keyword evidence="3 12" id="KW-0808">Transferase</keyword>
<dbReference type="GO" id="GO:0004672">
    <property type="term" value="F:protein kinase activity"/>
    <property type="evidence" value="ECO:0000318"/>
    <property type="project" value="GO_Central"/>
</dbReference>
<dbReference type="Gene3D" id="1.10.510.10">
    <property type="entry name" value="Transferase(Phosphotransferase) domain 1"/>
    <property type="match status" value="1"/>
</dbReference>
<dbReference type="CDD" id="cd09612">
    <property type="entry name" value="Jacalin"/>
    <property type="match status" value="1"/>
</dbReference>
<dbReference type="Pfam" id="PF07714">
    <property type="entry name" value="PK_Tyr_Ser-Thr"/>
    <property type="match status" value="1"/>
</dbReference>
<dbReference type="Gene3D" id="3.30.200.20">
    <property type="entry name" value="Phosphorylase Kinase, domain 1"/>
    <property type="match status" value="1"/>
</dbReference>
<dbReference type="SUPFAM" id="SSF51101">
    <property type="entry name" value="Mannose-binding lectins"/>
    <property type="match status" value="1"/>
</dbReference>
<dbReference type="InterPro" id="IPR045272">
    <property type="entry name" value="ANXUR1/2-like"/>
</dbReference>
<feature type="domain" description="Protein kinase" evidence="10">
    <location>
        <begin position="24"/>
        <end position="305"/>
    </location>
</feature>
<gene>
    <name evidence="13" type="ORF">HannXRQ_Chr14g0458081</name>
    <name evidence="12" type="ORF">HanXRQr2_Chr14g0664441</name>
</gene>
<dbReference type="EMBL" id="CM007903">
    <property type="protein sequence ID" value="OTF99569.1"/>
    <property type="molecule type" value="Genomic_DNA"/>
</dbReference>
<dbReference type="PANTHER" id="PTHR27003:SF470">
    <property type="entry name" value="JACALIN-LIKE LECTIN DOMAIN-CONTAINING PROTEIN-RELATED"/>
    <property type="match status" value="1"/>
</dbReference>
<comment type="similarity">
    <text evidence="1">Belongs to the jacalin lectin family.</text>
</comment>
<evidence type="ECO:0000256" key="2">
    <source>
        <dbReference type="ARBA" id="ARBA00022527"/>
    </source>
</evidence>
<keyword evidence="2 9" id="KW-0723">Serine/threonine-protein kinase</keyword>
<keyword evidence="4 13" id="KW-0430">Lectin</keyword>
<keyword evidence="5 8" id="KW-0547">Nucleotide-binding</keyword>
<dbReference type="PROSITE" id="PS00107">
    <property type="entry name" value="PROTEIN_KINASE_ATP"/>
    <property type="match status" value="1"/>
</dbReference>
<evidence type="ECO:0000313" key="14">
    <source>
        <dbReference type="Proteomes" id="UP000215914"/>
    </source>
</evidence>
<evidence type="ECO:0000256" key="1">
    <source>
        <dbReference type="ARBA" id="ARBA00006568"/>
    </source>
</evidence>
<dbReference type="InterPro" id="IPR008271">
    <property type="entry name" value="Ser/Thr_kinase_AS"/>
</dbReference>
<dbReference type="InterPro" id="IPR001229">
    <property type="entry name" value="Jacalin-like_lectin_dom"/>
</dbReference>
<organism evidence="13 14">
    <name type="scientific">Helianthus annuus</name>
    <name type="common">Common sunflower</name>
    <dbReference type="NCBI Taxonomy" id="4232"/>
    <lineage>
        <taxon>Eukaryota</taxon>
        <taxon>Viridiplantae</taxon>
        <taxon>Streptophyta</taxon>
        <taxon>Embryophyta</taxon>
        <taxon>Tracheophyta</taxon>
        <taxon>Spermatophyta</taxon>
        <taxon>Magnoliopsida</taxon>
        <taxon>eudicotyledons</taxon>
        <taxon>Gunneridae</taxon>
        <taxon>Pentapetalae</taxon>
        <taxon>asterids</taxon>
        <taxon>campanulids</taxon>
        <taxon>Asterales</taxon>
        <taxon>Asteraceae</taxon>
        <taxon>Asteroideae</taxon>
        <taxon>Heliantheae alliance</taxon>
        <taxon>Heliantheae</taxon>
        <taxon>Helianthus</taxon>
    </lineage>
</organism>
<keyword evidence="7 8" id="KW-0067">ATP-binding</keyword>
<dbReference type="GO" id="GO:0004714">
    <property type="term" value="F:transmembrane receptor protein tyrosine kinase activity"/>
    <property type="evidence" value="ECO:0007669"/>
    <property type="project" value="InterPro"/>
</dbReference>
<dbReference type="PROSITE" id="PS51752">
    <property type="entry name" value="JACALIN_LECTIN"/>
    <property type="match status" value="1"/>
</dbReference>
<dbReference type="InterPro" id="IPR001245">
    <property type="entry name" value="Ser-Thr/Tyr_kinase_cat_dom"/>
</dbReference>
<evidence type="ECO:0000313" key="13">
    <source>
        <dbReference type="EMBL" id="OTF99569.1"/>
    </source>
</evidence>
<comment type="similarity">
    <text evidence="9">Belongs to the protein kinase superfamily.</text>
</comment>
<dbReference type="PROSITE" id="PS00108">
    <property type="entry name" value="PROTEIN_KINASE_ST"/>
    <property type="match status" value="1"/>
</dbReference>
<keyword evidence="6" id="KW-0418">Kinase</keyword>
<reference evidence="12" key="3">
    <citation type="submission" date="2020-06" db="EMBL/GenBank/DDBJ databases">
        <title>Helianthus annuus Genome sequencing and assembly Release 2.</title>
        <authorList>
            <person name="Gouzy J."/>
            <person name="Langlade N."/>
            <person name="Munos S."/>
        </authorList>
    </citation>
    <scope>NUCLEOTIDE SEQUENCE</scope>
    <source>
        <tissue evidence="12">Leaves</tissue>
    </source>
</reference>
<dbReference type="Gramene" id="mRNA:HanXRQr2_Chr14g0664441">
    <property type="protein sequence ID" value="mRNA:HanXRQr2_Chr14g0664441"/>
    <property type="gene ID" value="HanXRQr2_Chr14g0664441"/>
</dbReference>
<evidence type="ECO:0000256" key="8">
    <source>
        <dbReference type="PROSITE-ProRule" id="PRU10141"/>
    </source>
</evidence>
<dbReference type="SMART" id="SM00220">
    <property type="entry name" value="S_TKc"/>
    <property type="match status" value="1"/>
</dbReference>
<dbReference type="SMART" id="SM00915">
    <property type="entry name" value="Jacalin"/>
    <property type="match status" value="1"/>
</dbReference>
<feature type="domain" description="Jacalin-type lectin" evidence="11">
    <location>
        <begin position="310"/>
        <end position="453"/>
    </location>
</feature>
<dbReference type="GO" id="GO:0004674">
    <property type="term" value="F:protein serine/threonine kinase activity"/>
    <property type="evidence" value="ECO:0007669"/>
    <property type="project" value="UniProtKB-KW"/>
</dbReference>
<accession>A0A251SL65</accession>
<protein>
    <submittedName>
        <fullName evidence="13">Putative jacalin-like lectin domain-containing protein</fullName>
    </submittedName>
</protein>
<dbReference type="SUPFAM" id="SSF56112">
    <property type="entry name" value="Protein kinase-like (PK-like)"/>
    <property type="match status" value="1"/>
</dbReference>
<dbReference type="InterPro" id="IPR011009">
    <property type="entry name" value="Kinase-like_dom_sf"/>
</dbReference>
<name>A0A251SL65_HELAN</name>